<dbReference type="RefSeq" id="WP_143027335.1">
    <property type="nucleotide sequence ID" value="NZ_FNQV01000004.1"/>
</dbReference>
<feature type="compositionally biased region" description="Pro residues" evidence="1">
    <location>
        <begin position="10"/>
        <end position="22"/>
    </location>
</feature>
<evidence type="ECO:0000313" key="3">
    <source>
        <dbReference type="EMBL" id="SEA07525.1"/>
    </source>
</evidence>
<feature type="region of interest" description="Disordered" evidence="1">
    <location>
        <begin position="1"/>
        <end position="29"/>
    </location>
</feature>
<protein>
    <submittedName>
        <fullName evidence="3">Uncharacterized protein</fullName>
    </submittedName>
</protein>
<dbReference type="Proteomes" id="UP000199288">
    <property type="component" value="Unassembled WGS sequence"/>
</dbReference>
<feature type="compositionally biased region" description="Low complexity" evidence="1">
    <location>
        <begin position="445"/>
        <end position="463"/>
    </location>
</feature>
<feature type="transmembrane region" description="Helical" evidence="2">
    <location>
        <begin position="349"/>
        <end position="376"/>
    </location>
</feature>
<evidence type="ECO:0000256" key="1">
    <source>
        <dbReference type="SAM" id="MobiDB-lite"/>
    </source>
</evidence>
<proteinExistence type="predicted"/>
<feature type="transmembrane region" description="Helical" evidence="2">
    <location>
        <begin position="58"/>
        <end position="78"/>
    </location>
</feature>
<evidence type="ECO:0000313" key="4">
    <source>
        <dbReference type="Proteomes" id="UP000199288"/>
    </source>
</evidence>
<keyword evidence="4" id="KW-1185">Reference proteome</keyword>
<feature type="compositionally biased region" description="Basic and acidic residues" evidence="1">
    <location>
        <begin position="534"/>
        <end position="544"/>
    </location>
</feature>
<keyword evidence="2" id="KW-0812">Transmembrane</keyword>
<evidence type="ECO:0000256" key="2">
    <source>
        <dbReference type="SAM" id="Phobius"/>
    </source>
</evidence>
<feature type="transmembrane region" description="Helical" evidence="2">
    <location>
        <begin position="193"/>
        <end position="213"/>
    </location>
</feature>
<organism evidence="3 4">
    <name type="scientific">Bowdeniella nasicola</name>
    <dbReference type="NCBI Taxonomy" id="208480"/>
    <lineage>
        <taxon>Bacteria</taxon>
        <taxon>Bacillati</taxon>
        <taxon>Actinomycetota</taxon>
        <taxon>Actinomycetes</taxon>
        <taxon>Actinomycetales</taxon>
        <taxon>Actinomycetaceae</taxon>
        <taxon>Bowdeniella</taxon>
    </lineage>
</organism>
<feature type="region of interest" description="Disordered" evidence="1">
    <location>
        <begin position="438"/>
        <end position="591"/>
    </location>
</feature>
<accession>A0A1H3Y7E4</accession>
<dbReference type="OrthoDB" id="5181884at2"/>
<feature type="transmembrane region" description="Helical" evidence="2">
    <location>
        <begin position="84"/>
        <end position="106"/>
    </location>
</feature>
<feature type="transmembrane region" description="Helical" evidence="2">
    <location>
        <begin position="396"/>
        <end position="417"/>
    </location>
</feature>
<name>A0A1H3Y7E4_9ACTO</name>
<reference evidence="4" key="1">
    <citation type="submission" date="2016-10" db="EMBL/GenBank/DDBJ databases">
        <authorList>
            <person name="Varghese N."/>
            <person name="Submissions S."/>
        </authorList>
    </citation>
    <scope>NUCLEOTIDE SEQUENCE [LARGE SCALE GENOMIC DNA]</scope>
    <source>
        <strain evidence="4">KPR-1</strain>
    </source>
</reference>
<gene>
    <name evidence="3" type="ORF">SAMN02910418_00881</name>
</gene>
<feature type="transmembrane region" description="Helical" evidence="2">
    <location>
        <begin position="151"/>
        <end position="172"/>
    </location>
</feature>
<keyword evidence="2" id="KW-0472">Membrane</keyword>
<sequence>MSNSNSSGGPVPPQPQPQPQQPPTAAYQMPAGASAAQVPPILSKYSDAIKSGAITASLMWVTAFVVGLLGLLLLMAVSGGTGPFNASFIALLFIAAGMSFGGGIHMSGGGPLFGDQGAHASIAVLTGTIIVSIVGYFILKKLRKNRPFGSLGALVAGIVSLWLTLYLMHLVLSAIGSLFRTGGSFSITMRSGFGFPIVAIFLIALVLCVILEINRITVADTPLKLWGIRAREAFPFLAYTMLGTGLITLVVLVLGGLSTGELRSTGAGGGFAAAIFALGHLFFAGPGLAIGSPMTFSSPGAGFGSYSAGLFSFLPAWASLISIVAALALLFGLAVYLSRKLPPAPMIRTGVFAVVFAIAGIIAMILTGISGELGILEELNALGVSGFGSGRMGMSFILVFAYALWGATIDLVARFVVPGALPALKQAKQKVQQVNQPIAPPAAPAAPSETPPAWNAPQSTAVPPAAPPSAAPDQPQQSPTHDWGQAPSIHETPTTQLPTPAPENPWERPAPASEASQQGRGHDWGTGIPSDPAPRADDVDKTRQFETVAEEPAPFPVVESEDSDHDSAGLGYPETEQRNIDGPPAPPPPPA</sequence>
<dbReference type="EMBL" id="FNQV01000004">
    <property type="protein sequence ID" value="SEA07525.1"/>
    <property type="molecule type" value="Genomic_DNA"/>
</dbReference>
<feature type="transmembrane region" description="Helical" evidence="2">
    <location>
        <begin position="233"/>
        <end position="257"/>
    </location>
</feature>
<dbReference type="AlphaFoldDB" id="A0A1H3Y7E4"/>
<feature type="transmembrane region" description="Helical" evidence="2">
    <location>
        <begin position="118"/>
        <end position="139"/>
    </location>
</feature>
<feature type="transmembrane region" description="Helical" evidence="2">
    <location>
        <begin position="310"/>
        <end position="337"/>
    </location>
</feature>
<feature type="transmembrane region" description="Helical" evidence="2">
    <location>
        <begin position="269"/>
        <end position="290"/>
    </location>
</feature>
<keyword evidence="2" id="KW-1133">Transmembrane helix</keyword>